<dbReference type="Proteomes" id="UP000217676">
    <property type="component" value="Chromosome"/>
</dbReference>
<dbReference type="EMBL" id="AP017424">
    <property type="protein sequence ID" value="BAU84272.1"/>
    <property type="molecule type" value="Genomic_DNA"/>
</dbReference>
<proteinExistence type="predicted"/>
<protein>
    <submittedName>
        <fullName evidence="1">Uncharacterized protein</fullName>
    </submittedName>
</protein>
<dbReference type="KEGG" id="slau:SLA_3361"/>
<name>A0A169NKF1_STRLU</name>
<sequence>MTGHSYVVMSHTAGPVLGRAGIGSVSMAGVRRGADTDATTGAGSDVHTAAHAAVHAGVEE</sequence>
<gene>
    <name evidence="1" type="ORF">SLA_3361</name>
</gene>
<keyword evidence="2" id="KW-1185">Reference proteome</keyword>
<evidence type="ECO:0000313" key="1">
    <source>
        <dbReference type="EMBL" id="BAU84272.1"/>
    </source>
</evidence>
<accession>A0A169NKF1</accession>
<dbReference type="AlphaFoldDB" id="A0A169NKF1"/>
<organism evidence="1 2">
    <name type="scientific">Streptomyces laurentii</name>
    <dbReference type="NCBI Taxonomy" id="39478"/>
    <lineage>
        <taxon>Bacteria</taxon>
        <taxon>Bacillati</taxon>
        <taxon>Actinomycetota</taxon>
        <taxon>Actinomycetes</taxon>
        <taxon>Kitasatosporales</taxon>
        <taxon>Streptomycetaceae</taxon>
        <taxon>Streptomyces</taxon>
    </lineage>
</organism>
<reference evidence="1 2" key="1">
    <citation type="journal article" date="2016" name="Genome Announc.">
        <title>Complete Genome Sequence of Thiostrepton-Producing Streptomyces laurentii ATCC 31255.</title>
        <authorList>
            <person name="Doi K."/>
            <person name="Fujino Y."/>
            <person name="Nagayoshi Y."/>
            <person name="Ohshima T."/>
            <person name="Ogata S."/>
        </authorList>
    </citation>
    <scope>NUCLEOTIDE SEQUENCE [LARGE SCALE GENOMIC DNA]</scope>
    <source>
        <strain evidence="1 2">ATCC 31255</strain>
    </source>
</reference>
<evidence type="ECO:0000313" key="2">
    <source>
        <dbReference type="Proteomes" id="UP000217676"/>
    </source>
</evidence>